<evidence type="ECO:0000256" key="2">
    <source>
        <dbReference type="ARBA" id="ARBA00022475"/>
    </source>
</evidence>
<feature type="transmembrane region" description="Helical" evidence="6">
    <location>
        <begin position="53"/>
        <end position="72"/>
    </location>
</feature>
<protein>
    <submittedName>
        <fullName evidence="7">Polysaccharide biosynthesis protein</fullName>
    </submittedName>
</protein>
<name>A0A9D1LVD1_9FIRM</name>
<gene>
    <name evidence="7" type="ORF">IAB04_05175</name>
</gene>
<feature type="transmembrane region" description="Helical" evidence="6">
    <location>
        <begin position="450"/>
        <end position="471"/>
    </location>
</feature>
<accession>A0A9D1LVD1</accession>
<feature type="transmembrane region" description="Helical" evidence="6">
    <location>
        <begin position="12"/>
        <end position="33"/>
    </location>
</feature>
<dbReference type="PANTHER" id="PTHR30250">
    <property type="entry name" value="PST FAMILY PREDICTED COLANIC ACID TRANSPORTER"/>
    <property type="match status" value="1"/>
</dbReference>
<dbReference type="InterPro" id="IPR050833">
    <property type="entry name" value="Poly_Biosynth_Transport"/>
</dbReference>
<dbReference type="Proteomes" id="UP000824111">
    <property type="component" value="Unassembled WGS sequence"/>
</dbReference>
<organism evidence="7 8">
    <name type="scientific">Candidatus Avimonoglobus intestinipullorum</name>
    <dbReference type="NCBI Taxonomy" id="2840699"/>
    <lineage>
        <taxon>Bacteria</taxon>
        <taxon>Bacillati</taxon>
        <taxon>Bacillota</taxon>
        <taxon>Clostridia</taxon>
        <taxon>Eubacteriales</taxon>
        <taxon>Candidatus Avimonoglobus</taxon>
    </lineage>
</organism>
<feature type="transmembrane region" description="Helical" evidence="6">
    <location>
        <begin position="200"/>
        <end position="221"/>
    </location>
</feature>
<evidence type="ECO:0000256" key="1">
    <source>
        <dbReference type="ARBA" id="ARBA00004651"/>
    </source>
</evidence>
<comment type="subcellular location">
    <subcellularLocation>
        <location evidence="1">Cell membrane</location>
        <topology evidence="1">Multi-pass membrane protein</topology>
    </subcellularLocation>
</comment>
<dbReference type="GO" id="GO:0005886">
    <property type="term" value="C:plasma membrane"/>
    <property type="evidence" value="ECO:0007669"/>
    <property type="project" value="UniProtKB-SubCell"/>
</dbReference>
<dbReference type="Pfam" id="PF01554">
    <property type="entry name" value="MatE"/>
    <property type="match status" value="1"/>
</dbReference>
<feature type="transmembrane region" description="Helical" evidence="6">
    <location>
        <begin position="93"/>
        <end position="116"/>
    </location>
</feature>
<evidence type="ECO:0000313" key="8">
    <source>
        <dbReference type="Proteomes" id="UP000824111"/>
    </source>
</evidence>
<keyword evidence="2" id="KW-1003">Cell membrane</keyword>
<dbReference type="PIRSF" id="PIRSF038958">
    <property type="entry name" value="PG_synth_SpoVB"/>
    <property type="match status" value="1"/>
</dbReference>
<dbReference type="AlphaFoldDB" id="A0A9D1LVD1"/>
<keyword evidence="3 6" id="KW-0812">Transmembrane</keyword>
<evidence type="ECO:0000256" key="5">
    <source>
        <dbReference type="ARBA" id="ARBA00023136"/>
    </source>
</evidence>
<feature type="transmembrane region" description="Helical" evidence="6">
    <location>
        <begin position="392"/>
        <end position="411"/>
    </location>
</feature>
<keyword evidence="5 6" id="KW-0472">Membrane</keyword>
<keyword evidence="4 6" id="KW-1133">Transmembrane helix</keyword>
<sequence length="574" mass="61379">MEKKAKKQSFMINVSIILLAQIAVKILGMVYRMVITNIGGFGDQGNGYYSSGFQVYTLLLAISSVGIPNAISKMTAERNALGDYKGAHKIFKSALALFTIVGLIGTFLLFFGADFIAQTIIGLPKTKYVLMALSPSILFVCVSSVIRGYFTGMDNMQATSNSQVLEQVFKCVLTILIVYCMAKITIFPDDPDSNAAALAAGANFATSLATVLSCLYLFVFYKKRKKAIWKKVRGTTVPTIQKPLGAMFKSILMISIPISLGAIISAINRIVDTATISRGIQTAFSAMIPAYGNTAAIINPTISQLEEEAVRLAGVLSKSDTLINLPIAMNIAFATVLVPSISGALAVGNKKEASEKVTYSLLISILLILPCAVGYIALAQPIYQILYPNAQLGYDLLQISAVALIFIALNQTISGSLQGIGKIYAPATGLLIGCIVKFILNVILIRQPQINIYGAPISSIVCQVISFSYGFTVLSKQLSLKLTLGKYVLKPLLAAGIMGGVALGVYKAAILGLGALISSAFILNLITTLLAILIAAVVYFILVACFRILSAHEIEMLPMGRKLLAVLKKTGLYK</sequence>
<feature type="transmembrane region" description="Helical" evidence="6">
    <location>
        <begin position="327"/>
        <end position="347"/>
    </location>
</feature>
<evidence type="ECO:0000313" key="7">
    <source>
        <dbReference type="EMBL" id="HIU48734.1"/>
    </source>
</evidence>
<feature type="transmembrane region" description="Helical" evidence="6">
    <location>
        <begin position="359"/>
        <end position="380"/>
    </location>
</feature>
<dbReference type="InterPro" id="IPR024923">
    <property type="entry name" value="PG_synth_SpoVB"/>
</dbReference>
<reference evidence="7" key="1">
    <citation type="submission" date="2020-10" db="EMBL/GenBank/DDBJ databases">
        <authorList>
            <person name="Gilroy R."/>
        </authorList>
    </citation>
    <scope>NUCLEOTIDE SEQUENCE</scope>
    <source>
        <strain evidence="7">ChiSjej4B22-9803</strain>
    </source>
</reference>
<dbReference type="GO" id="GO:0042910">
    <property type="term" value="F:xenobiotic transmembrane transporter activity"/>
    <property type="evidence" value="ECO:0007669"/>
    <property type="project" value="InterPro"/>
</dbReference>
<dbReference type="CDD" id="cd13124">
    <property type="entry name" value="MATE_SpoVB_like"/>
    <property type="match status" value="1"/>
</dbReference>
<proteinExistence type="predicted"/>
<dbReference type="InterPro" id="IPR002797">
    <property type="entry name" value="Polysacc_synth"/>
</dbReference>
<dbReference type="Pfam" id="PF01943">
    <property type="entry name" value="Polysacc_synt"/>
    <property type="match status" value="1"/>
</dbReference>
<feature type="transmembrane region" description="Helical" evidence="6">
    <location>
        <begin position="492"/>
        <end position="515"/>
    </location>
</feature>
<feature type="transmembrane region" description="Helical" evidence="6">
    <location>
        <begin position="171"/>
        <end position="188"/>
    </location>
</feature>
<evidence type="ECO:0000256" key="3">
    <source>
        <dbReference type="ARBA" id="ARBA00022692"/>
    </source>
</evidence>
<comment type="caution">
    <text evidence="7">The sequence shown here is derived from an EMBL/GenBank/DDBJ whole genome shotgun (WGS) entry which is preliminary data.</text>
</comment>
<evidence type="ECO:0000256" key="6">
    <source>
        <dbReference type="SAM" id="Phobius"/>
    </source>
</evidence>
<feature type="transmembrane region" description="Helical" evidence="6">
    <location>
        <begin position="423"/>
        <end position="444"/>
    </location>
</feature>
<reference evidence="7" key="2">
    <citation type="journal article" date="2021" name="PeerJ">
        <title>Extensive microbial diversity within the chicken gut microbiome revealed by metagenomics and culture.</title>
        <authorList>
            <person name="Gilroy R."/>
            <person name="Ravi A."/>
            <person name="Getino M."/>
            <person name="Pursley I."/>
            <person name="Horton D.L."/>
            <person name="Alikhan N.F."/>
            <person name="Baker D."/>
            <person name="Gharbi K."/>
            <person name="Hall N."/>
            <person name="Watson M."/>
            <person name="Adriaenssens E.M."/>
            <person name="Foster-Nyarko E."/>
            <person name="Jarju S."/>
            <person name="Secka A."/>
            <person name="Antonio M."/>
            <person name="Oren A."/>
            <person name="Chaudhuri R.R."/>
            <person name="La Ragione R."/>
            <person name="Hildebrand F."/>
            <person name="Pallen M.J."/>
        </authorList>
    </citation>
    <scope>NUCLEOTIDE SEQUENCE</scope>
    <source>
        <strain evidence="7">ChiSjej4B22-9803</strain>
    </source>
</reference>
<feature type="transmembrane region" description="Helical" evidence="6">
    <location>
        <begin position="521"/>
        <end position="549"/>
    </location>
</feature>
<dbReference type="GO" id="GO:0015297">
    <property type="term" value="F:antiporter activity"/>
    <property type="evidence" value="ECO:0007669"/>
    <property type="project" value="InterPro"/>
</dbReference>
<evidence type="ECO:0000256" key="4">
    <source>
        <dbReference type="ARBA" id="ARBA00022989"/>
    </source>
</evidence>
<dbReference type="EMBL" id="DVND01000134">
    <property type="protein sequence ID" value="HIU48734.1"/>
    <property type="molecule type" value="Genomic_DNA"/>
</dbReference>
<dbReference type="PANTHER" id="PTHR30250:SF21">
    <property type="entry name" value="LIPID II FLIPPASE MURJ"/>
    <property type="match status" value="1"/>
</dbReference>
<feature type="transmembrane region" description="Helical" evidence="6">
    <location>
        <begin position="128"/>
        <end position="150"/>
    </location>
</feature>
<dbReference type="InterPro" id="IPR002528">
    <property type="entry name" value="MATE_fam"/>
</dbReference>